<dbReference type="InterPro" id="IPR005828">
    <property type="entry name" value="MFS_sugar_transport-like"/>
</dbReference>
<evidence type="ECO:0000256" key="2">
    <source>
        <dbReference type="ARBA" id="ARBA00022692"/>
    </source>
</evidence>
<dbReference type="GO" id="GO:0015149">
    <property type="term" value="F:hexose transmembrane transporter activity"/>
    <property type="evidence" value="ECO:0007669"/>
    <property type="project" value="TreeGrafter"/>
</dbReference>
<reference evidence="7" key="1">
    <citation type="journal article" date="2019" name="Gigascience">
        <title>De novo genome assembly of the endangered Acer yangbiense, a plant species with extremely small populations endemic to Yunnan Province, China.</title>
        <authorList>
            <person name="Yang J."/>
            <person name="Wariss H.M."/>
            <person name="Tao L."/>
            <person name="Zhang R."/>
            <person name="Yun Q."/>
            <person name="Hollingsworth P."/>
            <person name="Dao Z."/>
            <person name="Luo G."/>
            <person name="Guo H."/>
            <person name="Ma Y."/>
            <person name="Sun W."/>
        </authorList>
    </citation>
    <scope>NUCLEOTIDE SEQUENCE [LARGE SCALE GENOMIC DNA]</scope>
    <source>
        <strain evidence="7">cv. br00</strain>
    </source>
</reference>
<dbReference type="Proteomes" id="UP000326939">
    <property type="component" value="Chromosome 1"/>
</dbReference>
<evidence type="ECO:0000256" key="1">
    <source>
        <dbReference type="ARBA" id="ARBA00004370"/>
    </source>
</evidence>
<gene>
    <name evidence="6" type="ORF">DKX38_001505</name>
</gene>
<dbReference type="SUPFAM" id="SSF103473">
    <property type="entry name" value="MFS general substrate transporter"/>
    <property type="match status" value="1"/>
</dbReference>
<evidence type="ECO:0000313" key="7">
    <source>
        <dbReference type="Proteomes" id="UP000326939"/>
    </source>
</evidence>
<proteinExistence type="predicted"/>
<feature type="transmembrane region" description="Helical" evidence="5">
    <location>
        <begin position="105"/>
        <end position="125"/>
    </location>
</feature>
<comment type="caution">
    <text evidence="6">The sequence shown here is derived from an EMBL/GenBank/DDBJ whole genome shotgun (WGS) entry which is preliminary data.</text>
</comment>
<dbReference type="InterPro" id="IPR045263">
    <property type="entry name" value="GLUT"/>
</dbReference>
<keyword evidence="4 5" id="KW-0472">Membrane</keyword>
<protein>
    <recommendedName>
        <fullName evidence="8">Major facilitator superfamily (MFS) profile domain-containing protein</fullName>
    </recommendedName>
</protein>
<evidence type="ECO:0000256" key="3">
    <source>
        <dbReference type="ARBA" id="ARBA00022989"/>
    </source>
</evidence>
<sequence length="168" mass="18567">MLAVFMEFCAESPHWLLKKGRSTEAEAQFEKLFGGSHVKTAIIELSKSGRGDEVEVKLSEFLFGRYFKVVFIGSALFALQQLSGINAVFYFSSAVFKSAGVPSDSANICVGICNLLGSIIAMIMMDKLGRKVLLTGSFFGMEDEGIFRRVFLCLRVNFALFWFGDNGV</sequence>
<dbReference type="PANTHER" id="PTHR23503:SF114">
    <property type="entry name" value="PLASTIDIC GLUCOSE TRANSPORTER 3-RELATED"/>
    <property type="match status" value="1"/>
</dbReference>
<feature type="transmembrane region" description="Helical" evidence="5">
    <location>
        <begin position="69"/>
        <end position="93"/>
    </location>
</feature>
<evidence type="ECO:0000313" key="6">
    <source>
        <dbReference type="EMBL" id="KAB5574311.1"/>
    </source>
</evidence>
<evidence type="ECO:0000256" key="4">
    <source>
        <dbReference type="ARBA" id="ARBA00023136"/>
    </source>
</evidence>
<dbReference type="AlphaFoldDB" id="A0A5N5P6E3"/>
<dbReference type="InterPro" id="IPR036259">
    <property type="entry name" value="MFS_trans_sf"/>
</dbReference>
<dbReference type="PANTHER" id="PTHR23503">
    <property type="entry name" value="SOLUTE CARRIER FAMILY 2"/>
    <property type="match status" value="1"/>
</dbReference>
<accession>A0A5N5P6E3</accession>
<keyword evidence="3 5" id="KW-1133">Transmembrane helix</keyword>
<dbReference type="Pfam" id="PF00083">
    <property type="entry name" value="Sugar_tr"/>
    <property type="match status" value="1"/>
</dbReference>
<dbReference type="EMBL" id="VDCV01000001">
    <property type="protein sequence ID" value="KAB5574311.1"/>
    <property type="molecule type" value="Genomic_DNA"/>
</dbReference>
<name>A0A5N5P6E3_9ROSI</name>
<evidence type="ECO:0000256" key="5">
    <source>
        <dbReference type="SAM" id="Phobius"/>
    </source>
</evidence>
<organism evidence="6 7">
    <name type="scientific">Salix brachista</name>
    <dbReference type="NCBI Taxonomy" id="2182728"/>
    <lineage>
        <taxon>Eukaryota</taxon>
        <taxon>Viridiplantae</taxon>
        <taxon>Streptophyta</taxon>
        <taxon>Embryophyta</taxon>
        <taxon>Tracheophyta</taxon>
        <taxon>Spermatophyta</taxon>
        <taxon>Magnoliopsida</taxon>
        <taxon>eudicotyledons</taxon>
        <taxon>Gunneridae</taxon>
        <taxon>Pentapetalae</taxon>
        <taxon>rosids</taxon>
        <taxon>fabids</taxon>
        <taxon>Malpighiales</taxon>
        <taxon>Salicaceae</taxon>
        <taxon>Saliceae</taxon>
        <taxon>Salix</taxon>
    </lineage>
</organism>
<keyword evidence="2 5" id="KW-0812">Transmembrane</keyword>
<feature type="transmembrane region" description="Helical" evidence="5">
    <location>
        <begin position="146"/>
        <end position="164"/>
    </location>
</feature>
<evidence type="ECO:0008006" key="8">
    <source>
        <dbReference type="Google" id="ProtNLM"/>
    </source>
</evidence>
<comment type="subcellular location">
    <subcellularLocation>
        <location evidence="1">Membrane</location>
    </subcellularLocation>
</comment>
<keyword evidence="7" id="KW-1185">Reference proteome</keyword>
<dbReference type="GO" id="GO:0016020">
    <property type="term" value="C:membrane"/>
    <property type="evidence" value="ECO:0007669"/>
    <property type="project" value="UniProtKB-SubCell"/>
</dbReference>
<dbReference type="Gene3D" id="1.20.1250.20">
    <property type="entry name" value="MFS general substrate transporter like domains"/>
    <property type="match status" value="1"/>
</dbReference>